<comment type="caution">
    <text evidence="2">The sequence shown here is derived from an EMBL/GenBank/DDBJ whole genome shotgun (WGS) entry which is preliminary data.</text>
</comment>
<organism evidence="2 3">
    <name type="scientific">Mikania micrantha</name>
    <name type="common">bitter vine</name>
    <dbReference type="NCBI Taxonomy" id="192012"/>
    <lineage>
        <taxon>Eukaryota</taxon>
        <taxon>Viridiplantae</taxon>
        <taxon>Streptophyta</taxon>
        <taxon>Embryophyta</taxon>
        <taxon>Tracheophyta</taxon>
        <taxon>Spermatophyta</taxon>
        <taxon>Magnoliopsida</taxon>
        <taxon>eudicotyledons</taxon>
        <taxon>Gunneridae</taxon>
        <taxon>Pentapetalae</taxon>
        <taxon>asterids</taxon>
        <taxon>campanulids</taxon>
        <taxon>Asterales</taxon>
        <taxon>Asteraceae</taxon>
        <taxon>Asteroideae</taxon>
        <taxon>Heliantheae alliance</taxon>
        <taxon>Eupatorieae</taxon>
        <taxon>Mikania</taxon>
    </lineage>
</organism>
<reference evidence="2 3" key="1">
    <citation type="submission" date="2019-05" db="EMBL/GenBank/DDBJ databases">
        <title>Mikania micrantha, genome provides insights into the molecular mechanism of rapid growth.</title>
        <authorList>
            <person name="Liu B."/>
        </authorList>
    </citation>
    <scope>NUCLEOTIDE SEQUENCE [LARGE SCALE GENOMIC DNA]</scope>
    <source>
        <strain evidence="2">NLD-2019</strain>
        <tissue evidence="2">Leaf</tissue>
    </source>
</reference>
<dbReference type="Proteomes" id="UP000326396">
    <property type="component" value="Unassembled WGS sequence"/>
</dbReference>
<feature type="region of interest" description="Disordered" evidence="1">
    <location>
        <begin position="1"/>
        <end position="25"/>
    </location>
</feature>
<feature type="compositionally biased region" description="Low complexity" evidence="1">
    <location>
        <begin position="1"/>
        <end position="14"/>
    </location>
</feature>
<name>A0A5N6L710_9ASTR</name>
<keyword evidence="3" id="KW-1185">Reference proteome</keyword>
<evidence type="ECO:0000313" key="3">
    <source>
        <dbReference type="Proteomes" id="UP000326396"/>
    </source>
</evidence>
<gene>
    <name evidence="2" type="ORF">E3N88_46149</name>
</gene>
<sequence length="103" mass="11350">MADSNSNANRSAARPTGTDDLAAESRRRIDDIVAQVDAEMDRRARDAARARHWGWLPTIIQGWIIGERVCNISAGTVSGTVIVTVREHEFTDISEKSVQNNDS</sequence>
<protein>
    <submittedName>
        <fullName evidence="2">Uncharacterized protein</fullName>
    </submittedName>
</protein>
<dbReference type="AlphaFoldDB" id="A0A5N6L710"/>
<evidence type="ECO:0000313" key="2">
    <source>
        <dbReference type="EMBL" id="KAC9235838.1"/>
    </source>
</evidence>
<dbReference type="EMBL" id="SZYD01002693">
    <property type="protein sequence ID" value="KAC9235838.1"/>
    <property type="molecule type" value="Genomic_DNA"/>
</dbReference>
<evidence type="ECO:0000256" key="1">
    <source>
        <dbReference type="SAM" id="MobiDB-lite"/>
    </source>
</evidence>
<accession>A0A5N6L710</accession>
<proteinExistence type="predicted"/>